<feature type="domain" description="Bro-N" evidence="1">
    <location>
        <begin position="142"/>
        <end position="266"/>
    </location>
</feature>
<dbReference type="Proteomes" id="UP000318307">
    <property type="component" value="Unassembled WGS sequence"/>
</dbReference>
<evidence type="ECO:0000259" key="1">
    <source>
        <dbReference type="PROSITE" id="PS51750"/>
    </source>
</evidence>
<dbReference type="EMBL" id="VLLC01000068">
    <property type="protein sequence ID" value="TWI61749.1"/>
    <property type="molecule type" value="Genomic_DNA"/>
</dbReference>
<dbReference type="PROSITE" id="PS51750">
    <property type="entry name" value="BRO_N"/>
    <property type="match status" value="1"/>
</dbReference>
<keyword evidence="3" id="KW-1185">Reference proteome</keyword>
<protein>
    <submittedName>
        <fullName evidence="2">Prophage antirepressor-like protein</fullName>
    </submittedName>
</protein>
<evidence type="ECO:0000313" key="2">
    <source>
        <dbReference type="EMBL" id="TWI61749.1"/>
    </source>
</evidence>
<organism evidence="2 3">
    <name type="scientific">Desulfobotulus alkaliphilus</name>
    <dbReference type="NCBI Taxonomy" id="622671"/>
    <lineage>
        <taxon>Bacteria</taxon>
        <taxon>Pseudomonadati</taxon>
        <taxon>Thermodesulfobacteriota</taxon>
        <taxon>Desulfobacteria</taxon>
        <taxon>Desulfobacterales</taxon>
        <taxon>Desulfobacteraceae</taxon>
        <taxon>Desulfobotulus</taxon>
    </lineage>
</organism>
<proteinExistence type="predicted"/>
<gene>
    <name evidence="2" type="ORF">LZ24_03415</name>
</gene>
<evidence type="ECO:0000313" key="3">
    <source>
        <dbReference type="Proteomes" id="UP000318307"/>
    </source>
</evidence>
<dbReference type="AlphaFoldDB" id="A0A562QY47"/>
<reference evidence="2 3" key="1">
    <citation type="submission" date="2019-07" db="EMBL/GenBank/DDBJ databases">
        <title>Genome sequencing of 100 strains of the haloalkaliphilic chemolithoautotrophic sulfur-oxidizing bacterium Thioalkalivibrio.</title>
        <authorList>
            <person name="Muyzer G."/>
        </authorList>
    </citation>
    <scope>NUCLEOTIDE SEQUENCE [LARGE SCALE GENOMIC DNA]</scope>
    <source>
        <strain evidence="2 3">ASO4-4</strain>
    </source>
</reference>
<sequence>MTENTPVKEPSLAEMKSRYRLLSMTQAALSGSTPIPLEEIHAKAEAELPALTMPKIRTFLDDSDGKHWFALRDVLEATGSKTRPAIAKRTLVQNIGPHCCETHGLTAKNGRVQDGTIINTEAAFYLAGIVRQGAEGKVFHEMLTIALDKEEGEGFDYVRHFFGDMRGIGTMEIEGEQWYVLSHVLTLLFESRMRLVDAKALVEEVFPEYVRKQQLHTPDGIPYGPEVVLIHENTLTFLAQLIPTEAGKRFARWLFGEVIPAIRKDGAYFHDVPLPLGGEEMEPEEAEYIKQATAMLMGLSKKLKRQEKQRLAAEILLDISPVPLQRCLDAEWGTVSSLAQVLQLPHHSQEIIDAQYSVVDILE</sequence>
<name>A0A562QY47_9BACT</name>
<accession>A0A562QY47</accession>
<comment type="caution">
    <text evidence="2">The sequence shown here is derived from an EMBL/GenBank/DDBJ whole genome shotgun (WGS) entry which is preliminary data.</text>
</comment>
<dbReference type="InterPro" id="IPR003497">
    <property type="entry name" value="BRO_N_domain"/>
</dbReference>